<keyword evidence="6" id="KW-0472">Membrane</keyword>
<comment type="subcellular location">
    <subcellularLocation>
        <location evidence="1">Membrane</location>
        <topology evidence="1">Peripheral membrane protein</topology>
    </subcellularLocation>
</comment>
<dbReference type="GO" id="GO:0005774">
    <property type="term" value="C:vacuolar membrane"/>
    <property type="evidence" value="ECO:0007669"/>
    <property type="project" value="TreeGrafter"/>
</dbReference>
<dbReference type="PANTHER" id="PTHR13768">
    <property type="entry name" value="SOLUBLE NSF ATTACHMENT PROTEIN SNAP"/>
    <property type="match status" value="1"/>
</dbReference>
<dbReference type="PRINTS" id="PR00448">
    <property type="entry name" value="NSFATTACHMNT"/>
</dbReference>
<reference evidence="9" key="1">
    <citation type="submission" date="2021-06" db="EMBL/GenBank/DDBJ databases">
        <authorList>
            <person name="Kallberg Y."/>
            <person name="Tangrot J."/>
            <person name="Rosling A."/>
        </authorList>
    </citation>
    <scope>NUCLEOTIDE SEQUENCE</scope>
    <source>
        <strain evidence="9">CL551</strain>
    </source>
</reference>
<sequence>MEPKRAHPLTVITLILRNSETYGDPKCNQEYRSLGLCMPEKGAVQLPLTYEIHVYMFFGYKLRIVIVLSVFVYYAHKHNPNDESFRNYMLTREESKDNSASNSSKELFKFFNKLLVGQPTVPEFYHNDYYCWSIVKLKDGSASYIGFYDKWYLLSKIEIISSGRNKKQSDSATEMQILEGSAYNEKEAAIKAKGQRDYNKAARLFLSAAKKFQKVGDDSNLLEAAICYEDAYKAFQQTNQIDKALEALETAASIYETSDRQNSRAARTYEKLGEQYKKITNPDRDLEKAINMYRKAGLLLELEGDGRYIFSLISQAELSAEIGHYEQAIELFDMIIVFASNDSLLNFKIKDHIFWQCMCIIALEDWVRLEIRLKEAVEQYPSFADSRERAFIDDLITAKNACDPSEFATACKKYDQLTKLLPWQTSVLLRAKKDLESEDLR</sequence>
<keyword evidence="4" id="KW-0931">ER-Golgi transport</keyword>
<protein>
    <recommendedName>
        <fullName evidence="7">Gamma-soluble NSF attachment protein</fullName>
    </recommendedName>
    <alternativeName>
        <fullName evidence="8">N-ethylmaleimide-sensitive factor attachment protein gamma</fullName>
    </alternativeName>
</protein>
<organism evidence="9 10">
    <name type="scientific">Acaulospora morrowiae</name>
    <dbReference type="NCBI Taxonomy" id="94023"/>
    <lineage>
        <taxon>Eukaryota</taxon>
        <taxon>Fungi</taxon>
        <taxon>Fungi incertae sedis</taxon>
        <taxon>Mucoromycota</taxon>
        <taxon>Glomeromycotina</taxon>
        <taxon>Glomeromycetes</taxon>
        <taxon>Diversisporales</taxon>
        <taxon>Acaulosporaceae</taxon>
        <taxon>Acaulospora</taxon>
    </lineage>
</organism>
<dbReference type="EMBL" id="CAJVPV010000209">
    <property type="protein sequence ID" value="CAG8446790.1"/>
    <property type="molecule type" value="Genomic_DNA"/>
</dbReference>
<dbReference type="GO" id="GO:0005483">
    <property type="term" value="F:soluble NSF attachment protein activity"/>
    <property type="evidence" value="ECO:0007669"/>
    <property type="project" value="TreeGrafter"/>
</dbReference>
<evidence type="ECO:0000256" key="5">
    <source>
        <dbReference type="ARBA" id="ARBA00022927"/>
    </source>
</evidence>
<dbReference type="AlphaFoldDB" id="A0A9N8VE74"/>
<evidence type="ECO:0000256" key="2">
    <source>
        <dbReference type="ARBA" id="ARBA00010050"/>
    </source>
</evidence>
<keyword evidence="5" id="KW-0653">Protein transport</keyword>
<proteinExistence type="inferred from homology"/>
<comment type="similarity">
    <text evidence="2">Belongs to the SNAP family.</text>
</comment>
<dbReference type="OrthoDB" id="9984275at2759"/>
<dbReference type="InterPro" id="IPR000744">
    <property type="entry name" value="NSF_attach"/>
</dbReference>
<accession>A0A9N8VE74</accession>
<dbReference type="Proteomes" id="UP000789342">
    <property type="component" value="Unassembled WGS sequence"/>
</dbReference>
<keyword evidence="3" id="KW-0813">Transport</keyword>
<evidence type="ECO:0000313" key="9">
    <source>
        <dbReference type="EMBL" id="CAG8446790.1"/>
    </source>
</evidence>
<dbReference type="SUPFAM" id="SSF48452">
    <property type="entry name" value="TPR-like"/>
    <property type="match status" value="1"/>
</dbReference>
<dbReference type="GO" id="GO:0016192">
    <property type="term" value="P:vesicle-mediated transport"/>
    <property type="evidence" value="ECO:0007669"/>
    <property type="project" value="UniProtKB-KW"/>
</dbReference>
<evidence type="ECO:0000256" key="8">
    <source>
        <dbReference type="ARBA" id="ARBA00042485"/>
    </source>
</evidence>
<dbReference type="GO" id="GO:0019905">
    <property type="term" value="F:syntaxin binding"/>
    <property type="evidence" value="ECO:0007669"/>
    <property type="project" value="TreeGrafter"/>
</dbReference>
<dbReference type="InterPro" id="IPR011990">
    <property type="entry name" value="TPR-like_helical_dom_sf"/>
</dbReference>
<evidence type="ECO:0000256" key="7">
    <source>
        <dbReference type="ARBA" id="ARBA00040047"/>
    </source>
</evidence>
<dbReference type="GO" id="GO:0006886">
    <property type="term" value="P:intracellular protein transport"/>
    <property type="evidence" value="ECO:0007669"/>
    <property type="project" value="InterPro"/>
</dbReference>
<dbReference type="Pfam" id="PF14938">
    <property type="entry name" value="SNAP"/>
    <property type="match status" value="1"/>
</dbReference>
<name>A0A9N8VE74_9GLOM</name>
<evidence type="ECO:0000313" key="10">
    <source>
        <dbReference type="Proteomes" id="UP000789342"/>
    </source>
</evidence>
<evidence type="ECO:0000256" key="3">
    <source>
        <dbReference type="ARBA" id="ARBA00022448"/>
    </source>
</evidence>
<evidence type="ECO:0000256" key="6">
    <source>
        <dbReference type="ARBA" id="ARBA00023136"/>
    </source>
</evidence>
<evidence type="ECO:0000256" key="4">
    <source>
        <dbReference type="ARBA" id="ARBA00022892"/>
    </source>
</evidence>
<dbReference type="Gene3D" id="1.25.40.10">
    <property type="entry name" value="Tetratricopeptide repeat domain"/>
    <property type="match status" value="1"/>
</dbReference>
<dbReference type="GO" id="GO:0031201">
    <property type="term" value="C:SNARE complex"/>
    <property type="evidence" value="ECO:0007669"/>
    <property type="project" value="TreeGrafter"/>
</dbReference>
<comment type="caution">
    <text evidence="9">The sequence shown here is derived from an EMBL/GenBank/DDBJ whole genome shotgun (WGS) entry which is preliminary data.</text>
</comment>
<keyword evidence="10" id="KW-1185">Reference proteome</keyword>
<dbReference type="PANTHER" id="PTHR13768:SF2">
    <property type="entry name" value="GAMMA-SOLUBLE NSF ATTACHMENT PROTEIN"/>
    <property type="match status" value="1"/>
</dbReference>
<evidence type="ECO:0000256" key="1">
    <source>
        <dbReference type="ARBA" id="ARBA00004170"/>
    </source>
</evidence>
<gene>
    <name evidence="9" type="ORF">AMORRO_LOCUS661</name>
</gene>